<gene>
    <name evidence="2" type="ORF">L484_000416</name>
</gene>
<dbReference type="Proteomes" id="UP000030645">
    <property type="component" value="Unassembled WGS sequence"/>
</dbReference>
<proteinExistence type="predicted"/>
<organism evidence="2 3">
    <name type="scientific">Morus notabilis</name>
    <dbReference type="NCBI Taxonomy" id="981085"/>
    <lineage>
        <taxon>Eukaryota</taxon>
        <taxon>Viridiplantae</taxon>
        <taxon>Streptophyta</taxon>
        <taxon>Embryophyta</taxon>
        <taxon>Tracheophyta</taxon>
        <taxon>Spermatophyta</taxon>
        <taxon>Magnoliopsida</taxon>
        <taxon>eudicotyledons</taxon>
        <taxon>Gunneridae</taxon>
        <taxon>Pentapetalae</taxon>
        <taxon>rosids</taxon>
        <taxon>fabids</taxon>
        <taxon>Rosales</taxon>
        <taxon>Moraceae</taxon>
        <taxon>Moreae</taxon>
        <taxon>Morus</taxon>
    </lineage>
</organism>
<feature type="region of interest" description="Disordered" evidence="1">
    <location>
        <begin position="1"/>
        <end position="62"/>
    </location>
</feature>
<feature type="compositionally biased region" description="Basic residues" evidence="1">
    <location>
        <begin position="1"/>
        <end position="10"/>
    </location>
</feature>
<dbReference type="EMBL" id="KE625632">
    <property type="protein sequence ID" value="EXC53682.1"/>
    <property type="molecule type" value="Genomic_DNA"/>
</dbReference>
<name>W9SES8_9ROSA</name>
<evidence type="ECO:0000256" key="1">
    <source>
        <dbReference type="SAM" id="MobiDB-lite"/>
    </source>
</evidence>
<keyword evidence="3" id="KW-1185">Reference proteome</keyword>
<protein>
    <submittedName>
        <fullName evidence="2">Uncharacterized protein</fullName>
    </submittedName>
</protein>
<evidence type="ECO:0000313" key="3">
    <source>
        <dbReference type="Proteomes" id="UP000030645"/>
    </source>
</evidence>
<feature type="compositionally biased region" description="Low complexity" evidence="1">
    <location>
        <begin position="34"/>
        <end position="52"/>
    </location>
</feature>
<feature type="region of interest" description="Disordered" evidence="1">
    <location>
        <begin position="104"/>
        <end position="125"/>
    </location>
</feature>
<accession>W9SES8</accession>
<feature type="compositionally biased region" description="Low complexity" evidence="1">
    <location>
        <begin position="15"/>
        <end position="25"/>
    </location>
</feature>
<dbReference type="AlphaFoldDB" id="W9SES8"/>
<sequence length="125" mass="13524">MEKLCHRGKIPKAQPSSSSSSESDVSPPPPFHIPTPLSSSSLPPSSQFQESPQPEPIAILDPRQEAVSLSRAIVVFDQTLTAPMESLGGSSYLLQQVPFEEEITPSSSSIPTKRKRRLFKDGAPV</sequence>
<evidence type="ECO:0000313" key="2">
    <source>
        <dbReference type="EMBL" id="EXC53682.1"/>
    </source>
</evidence>
<reference evidence="3" key="1">
    <citation type="submission" date="2013-01" db="EMBL/GenBank/DDBJ databases">
        <title>Draft Genome Sequence of a Mulberry Tree, Morus notabilis C.K. Schneid.</title>
        <authorList>
            <person name="He N."/>
            <person name="Zhao S."/>
        </authorList>
    </citation>
    <scope>NUCLEOTIDE SEQUENCE</scope>
</reference>